<comment type="caution">
    <text evidence="2">The sequence shown here is derived from an EMBL/GenBank/DDBJ whole genome shotgun (WGS) entry which is preliminary data.</text>
</comment>
<dbReference type="EMBL" id="JAMZMK010007255">
    <property type="protein sequence ID" value="KAI7745416.1"/>
    <property type="molecule type" value="Genomic_DNA"/>
</dbReference>
<dbReference type="AlphaFoldDB" id="A0AAD5CRW7"/>
<feature type="non-terminal residue" evidence="2">
    <location>
        <position position="1"/>
    </location>
</feature>
<reference evidence="2" key="1">
    <citation type="submission" date="2022-06" db="EMBL/GenBank/DDBJ databases">
        <title>Uncovering the hologenomic basis of an extraordinary plant invasion.</title>
        <authorList>
            <person name="Bieker V.C."/>
            <person name="Martin M.D."/>
            <person name="Gilbert T."/>
            <person name="Hodgins K."/>
            <person name="Battlay P."/>
            <person name="Petersen B."/>
            <person name="Wilson J."/>
        </authorList>
    </citation>
    <scope>NUCLEOTIDE SEQUENCE</scope>
    <source>
        <strain evidence="2">AA19_3_7</strain>
        <tissue evidence="2">Leaf</tissue>
    </source>
</reference>
<dbReference type="PANTHER" id="PTHR46183">
    <property type="entry name" value="PROTEIN CLMP1"/>
    <property type="match status" value="1"/>
</dbReference>
<evidence type="ECO:0000313" key="3">
    <source>
        <dbReference type="Proteomes" id="UP001206925"/>
    </source>
</evidence>
<dbReference type="InterPro" id="IPR044517">
    <property type="entry name" value="PHOX1-4"/>
</dbReference>
<name>A0AAD5CRW7_AMBAR</name>
<proteinExistence type="predicted"/>
<organism evidence="2 3">
    <name type="scientific">Ambrosia artemisiifolia</name>
    <name type="common">Common ragweed</name>
    <dbReference type="NCBI Taxonomy" id="4212"/>
    <lineage>
        <taxon>Eukaryota</taxon>
        <taxon>Viridiplantae</taxon>
        <taxon>Streptophyta</taxon>
        <taxon>Embryophyta</taxon>
        <taxon>Tracheophyta</taxon>
        <taxon>Spermatophyta</taxon>
        <taxon>Magnoliopsida</taxon>
        <taxon>eudicotyledons</taxon>
        <taxon>Gunneridae</taxon>
        <taxon>Pentapetalae</taxon>
        <taxon>asterids</taxon>
        <taxon>campanulids</taxon>
        <taxon>Asterales</taxon>
        <taxon>Asteraceae</taxon>
        <taxon>Asteroideae</taxon>
        <taxon>Heliantheae alliance</taxon>
        <taxon>Heliantheae</taxon>
        <taxon>Ambrosia</taxon>
    </lineage>
</organism>
<sequence length="79" mass="9089">ILSKGSVKTSNRHKKLEAKVEKVTKRNEAERIIQVSHELEEGNKLFQKHDNEGAMLKYEKALKLSVIRTWRFGITPGDT</sequence>
<protein>
    <submittedName>
        <fullName evidence="2">Uncharacterized protein</fullName>
    </submittedName>
</protein>
<feature type="region of interest" description="Disordered" evidence="1">
    <location>
        <begin position="1"/>
        <end position="21"/>
    </location>
</feature>
<gene>
    <name evidence="2" type="ORF">M8C21_030919</name>
</gene>
<keyword evidence="3" id="KW-1185">Reference proteome</keyword>
<evidence type="ECO:0000256" key="1">
    <source>
        <dbReference type="SAM" id="MobiDB-lite"/>
    </source>
</evidence>
<evidence type="ECO:0000313" key="2">
    <source>
        <dbReference type="EMBL" id="KAI7745416.1"/>
    </source>
</evidence>
<dbReference type="PANTHER" id="PTHR46183:SF4">
    <property type="entry name" value="PROTEIN PHOX4"/>
    <property type="match status" value="1"/>
</dbReference>
<dbReference type="Proteomes" id="UP001206925">
    <property type="component" value="Unassembled WGS sequence"/>
</dbReference>
<accession>A0AAD5CRW7</accession>